<dbReference type="SUPFAM" id="SSF52540">
    <property type="entry name" value="P-loop containing nucleoside triphosphate hydrolases"/>
    <property type="match status" value="1"/>
</dbReference>
<dbReference type="Pfam" id="PF00005">
    <property type="entry name" value="ABC_tran"/>
    <property type="match status" value="1"/>
</dbReference>
<protein>
    <submittedName>
        <fullName evidence="4">ABC-type multidrug transport system, ATPase component</fullName>
    </submittedName>
</protein>
<keyword evidence="2" id="KW-0067">ATP-binding</keyword>
<dbReference type="PROSITE" id="PS50893">
    <property type="entry name" value="ABC_TRANSPORTER_2"/>
    <property type="match status" value="1"/>
</dbReference>
<evidence type="ECO:0000259" key="3">
    <source>
        <dbReference type="PROSITE" id="PS50893"/>
    </source>
</evidence>
<dbReference type="GO" id="GO:0005524">
    <property type="term" value="F:ATP binding"/>
    <property type="evidence" value="ECO:0007669"/>
    <property type="project" value="UniProtKB-KW"/>
</dbReference>
<sequence>MTTRRTQYDDWLAAFANELRRRGVAPPALRQVVAETATHLQDSGEPPAQSFGSPRTYADVVVDSIGRTRRPPGRVVLDVRGITKKYGRHTVLSGVDLTVRAGQIVAVVGANGVGKSTFLGICAGLVSTDSGEVRVHGTLGYCPQNGGTADFLSADEHFVLIGAGRGLTRRRATDVGHRRAAELDWQPARDRQARHLSGGTRQKLNLVLAGLGDPDIVLLDEPYQGFDRGSYLDFWQHVWEWRDAGKAVVVVTHLLSQLDRVDTVLDLTSAGRAVA</sequence>
<keyword evidence="1" id="KW-0547">Nucleotide-binding</keyword>
<dbReference type="CDD" id="cd03230">
    <property type="entry name" value="ABC_DR_subfamily_A"/>
    <property type="match status" value="1"/>
</dbReference>
<proteinExistence type="predicted"/>
<evidence type="ECO:0000256" key="1">
    <source>
        <dbReference type="ARBA" id="ARBA00022741"/>
    </source>
</evidence>
<evidence type="ECO:0000313" key="5">
    <source>
        <dbReference type="Proteomes" id="UP000004705"/>
    </source>
</evidence>
<dbReference type="HOGENOM" id="CLU_2131716_0_0_11"/>
<name>H8G8T7_9PSEU</name>
<dbReference type="GO" id="GO:0016887">
    <property type="term" value="F:ATP hydrolysis activity"/>
    <property type="evidence" value="ECO:0007669"/>
    <property type="project" value="InterPro"/>
</dbReference>
<dbReference type="InterPro" id="IPR003593">
    <property type="entry name" value="AAA+_ATPase"/>
</dbReference>
<dbReference type="Proteomes" id="UP000004705">
    <property type="component" value="Chromosome"/>
</dbReference>
<dbReference type="PANTHER" id="PTHR43038:SF7">
    <property type="entry name" value="ABC TRANSPORT SYSTEM ATP-BINDING PROTEIN"/>
    <property type="match status" value="1"/>
</dbReference>
<dbReference type="InterPro" id="IPR003439">
    <property type="entry name" value="ABC_transporter-like_ATP-bd"/>
</dbReference>
<evidence type="ECO:0000313" key="4">
    <source>
        <dbReference type="EMBL" id="EHY89453.1"/>
    </source>
</evidence>
<reference evidence="4 5" key="1">
    <citation type="journal article" date="2012" name="Stand. Genomic Sci.">
        <title>Genome sequence of the soil bacterium Saccharomonospora azurea type strain (NA-128(T)).</title>
        <authorList>
            <person name="Klenk H.P."/>
            <person name="Held B."/>
            <person name="Lucas S."/>
            <person name="Lapidus A."/>
            <person name="Copeland A."/>
            <person name="Hammon N."/>
            <person name="Pitluck S."/>
            <person name="Goodwin L.A."/>
            <person name="Han C."/>
            <person name="Tapia R."/>
            <person name="Brambilla E.M."/>
            <person name="Potter G."/>
            <person name="Land M."/>
            <person name="Ivanova N."/>
            <person name="Rohde M."/>
            <person name="Goker M."/>
            <person name="Detter J.C."/>
            <person name="Kyrpides N.C."/>
            <person name="Woyke T."/>
        </authorList>
    </citation>
    <scope>NUCLEOTIDE SEQUENCE [LARGE SCALE GENOMIC DNA]</scope>
    <source>
        <strain evidence="4 5">NA-128</strain>
    </source>
</reference>
<feature type="domain" description="ABC transporter" evidence="3">
    <location>
        <begin position="77"/>
        <end position="274"/>
    </location>
</feature>
<dbReference type="SMART" id="SM00382">
    <property type="entry name" value="AAA"/>
    <property type="match status" value="1"/>
</dbReference>
<accession>H8G8T7</accession>
<keyword evidence="5" id="KW-1185">Reference proteome</keyword>
<gene>
    <name evidence="4" type="ORF">SacazDRAFT_02559</name>
</gene>
<dbReference type="Gene3D" id="3.40.50.300">
    <property type="entry name" value="P-loop containing nucleotide triphosphate hydrolases"/>
    <property type="match status" value="1"/>
</dbReference>
<dbReference type="InterPro" id="IPR027417">
    <property type="entry name" value="P-loop_NTPase"/>
</dbReference>
<dbReference type="AlphaFoldDB" id="H8G8T7"/>
<dbReference type="EMBL" id="CM001466">
    <property type="protein sequence ID" value="EHY89453.1"/>
    <property type="molecule type" value="Genomic_DNA"/>
</dbReference>
<dbReference type="PANTHER" id="PTHR43038">
    <property type="entry name" value="ATP-BINDING CASSETTE, SUB-FAMILY H, MEMBER 1"/>
    <property type="match status" value="1"/>
</dbReference>
<organism evidence="4 5">
    <name type="scientific">Saccharomonospora azurea NA-128</name>
    <dbReference type="NCBI Taxonomy" id="882081"/>
    <lineage>
        <taxon>Bacteria</taxon>
        <taxon>Bacillati</taxon>
        <taxon>Actinomycetota</taxon>
        <taxon>Actinomycetes</taxon>
        <taxon>Pseudonocardiales</taxon>
        <taxon>Pseudonocardiaceae</taxon>
        <taxon>Saccharomonospora</taxon>
    </lineage>
</organism>
<evidence type="ECO:0000256" key="2">
    <source>
        <dbReference type="ARBA" id="ARBA00022840"/>
    </source>
</evidence>